<reference evidence="1 2" key="1">
    <citation type="submission" date="2012-09" db="EMBL/GenBank/DDBJ databases">
        <title>The Genome Sequence of Bacteroides oleiciplenus YIT 12058.</title>
        <authorList>
            <consortium name="The Broad Institute Genome Sequencing Platform"/>
            <person name="Earl A."/>
            <person name="Ward D."/>
            <person name="Feldgarden M."/>
            <person name="Gevers D."/>
            <person name="Morotomi M."/>
            <person name="Walker B."/>
            <person name="Young S.K."/>
            <person name="Zeng Q."/>
            <person name="Gargeya S."/>
            <person name="Fitzgerald M."/>
            <person name="Haas B."/>
            <person name="Abouelleil A."/>
            <person name="Alvarado L."/>
            <person name="Arachchi H.M."/>
            <person name="Berlin A.M."/>
            <person name="Chapman S.B."/>
            <person name="Goldberg J."/>
            <person name="Griggs A."/>
            <person name="Gujja S."/>
            <person name="Hansen M."/>
            <person name="Howarth C."/>
            <person name="Imamovic A."/>
            <person name="Larimer J."/>
            <person name="McCowen C."/>
            <person name="Montmayeur A."/>
            <person name="Murphy C."/>
            <person name="Neiman D."/>
            <person name="Pearson M."/>
            <person name="Priest M."/>
            <person name="Roberts A."/>
            <person name="Saif S."/>
            <person name="Shea T."/>
            <person name="Sisk P."/>
            <person name="Sykes S."/>
            <person name="Wortman J."/>
            <person name="Nusbaum C."/>
            <person name="Birren B."/>
        </authorList>
    </citation>
    <scope>NUCLEOTIDE SEQUENCE [LARGE SCALE GENOMIC DNA]</scope>
    <source>
        <strain evidence="1 2">YIT 12058</strain>
    </source>
</reference>
<sequence length="44" mass="4972">MKLTPSELHYIRASVIGELLLPTSDSQPPNQGLFIFTEKYILPI</sequence>
<name>K9E6P1_9BACE</name>
<dbReference type="EMBL" id="ADLF01000002">
    <property type="protein sequence ID" value="EKU92308.1"/>
    <property type="molecule type" value="Genomic_DNA"/>
</dbReference>
<evidence type="ECO:0000313" key="2">
    <source>
        <dbReference type="Proteomes" id="UP000009872"/>
    </source>
</evidence>
<keyword evidence="2" id="KW-1185">Reference proteome</keyword>
<dbReference type="Proteomes" id="UP000009872">
    <property type="component" value="Unassembled WGS sequence"/>
</dbReference>
<evidence type="ECO:0000313" key="1">
    <source>
        <dbReference type="EMBL" id="EKU92308.1"/>
    </source>
</evidence>
<gene>
    <name evidence="1" type="ORF">HMPREF9447_00758</name>
</gene>
<organism evidence="1 2">
    <name type="scientific">Bacteroides oleiciplenus YIT 12058</name>
    <dbReference type="NCBI Taxonomy" id="742727"/>
    <lineage>
        <taxon>Bacteria</taxon>
        <taxon>Pseudomonadati</taxon>
        <taxon>Bacteroidota</taxon>
        <taxon>Bacteroidia</taxon>
        <taxon>Bacteroidales</taxon>
        <taxon>Bacteroidaceae</taxon>
        <taxon>Bacteroides</taxon>
    </lineage>
</organism>
<comment type="caution">
    <text evidence="1">The sequence shown here is derived from an EMBL/GenBank/DDBJ whole genome shotgun (WGS) entry which is preliminary data.</text>
</comment>
<dbReference type="AlphaFoldDB" id="K9E6P1"/>
<protein>
    <submittedName>
        <fullName evidence="1">Uncharacterized protein</fullName>
    </submittedName>
</protein>
<dbReference type="STRING" id="742727.HMPREF9447_00758"/>
<proteinExistence type="predicted"/>
<accession>K9E6P1</accession>
<dbReference type="HOGENOM" id="CLU_3212568_0_0_10"/>